<dbReference type="AlphaFoldDB" id="A0A6M3JIT1"/>
<proteinExistence type="predicted"/>
<evidence type="ECO:0000313" key="1">
    <source>
        <dbReference type="EMBL" id="QJA68757.1"/>
    </source>
</evidence>
<accession>A0A6M3JIT1</accession>
<reference evidence="1" key="1">
    <citation type="submission" date="2020-03" db="EMBL/GenBank/DDBJ databases">
        <title>The deep terrestrial virosphere.</title>
        <authorList>
            <person name="Holmfeldt K."/>
            <person name="Nilsson E."/>
            <person name="Simone D."/>
            <person name="Lopez-Fernandez M."/>
            <person name="Wu X."/>
            <person name="de Brujin I."/>
            <person name="Lundin D."/>
            <person name="Andersson A."/>
            <person name="Bertilsson S."/>
            <person name="Dopson M."/>
        </authorList>
    </citation>
    <scope>NUCLEOTIDE SEQUENCE</scope>
    <source>
        <strain evidence="1">MM415A05810</strain>
    </source>
</reference>
<sequence>MYVYVSKTNLLKKCPKANKEALDILCELKEIDIDVLGGHWVYDNFGASYSGQVIRNDDGLLFSEYLESNL</sequence>
<name>A0A6M3JIT1_9ZZZZ</name>
<protein>
    <submittedName>
        <fullName evidence="1">Uncharacterized protein</fullName>
    </submittedName>
</protein>
<gene>
    <name evidence="1" type="ORF">MM415A05810_0009</name>
</gene>
<dbReference type="EMBL" id="MT141646">
    <property type="protein sequence ID" value="QJA68757.1"/>
    <property type="molecule type" value="Genomic_DNA"/>
</dbReference>
<organism evidence="1">
    <name type="scientific">viral metagenome</name>
    <dbReference type="NCBI Taxonomy" id="1070528"/>
    <lineage>
        <taxon>unclassified sequences</taxon>
        <taxon>metagenomes</taxon>
        <taxon>organismal metagenomes</taxon>
    </lineage>
</organism>